<dbReference type="eggNOG" id="arCOG04448">
    <property type="taxonomic scope" value="Archaea"/>
</dbReference>
<evidence type="ECO:0000256" key="1">
    <source>
        <dbReference type="ARBA" id="ARBA00010702"/>
    </source>
</evidence>
<feature type="binding site" evidence="3">
    <location>
        <position position="258"/>
    </location>
    <ligand>
        <name>Mg(2+)</name>
        <dbReference type="ChEBI" id="CHEBI:18420"/>
        <label>1</label>
    </ligand>
</feature>
<accession>C7P692</accession>
<proteinExistence type="inferred from homology"/>
<dbReference type="STRING" id="573064.Mefer_0235"/>
<keyword evidence="5" id="KW-1185">Reference proteome</keyword>
<dbReference type="KEGG" id="mfe:Mefer_0235"/>
<feature type="binding site" evidence="3">
    <location>
        <position position="61"/>
    </location>
    <ligand>
        <name>Mg(2+)</name>
        <dbReference type="ChEBI" id="CHEBI:18420"/>
        <label>1</label>
    </ligand>
</feature>
<keyword evidence="3" id="KW-0460">Magnesium</keyword>
<dbReference type="GO" id="GO:0016787">
    <property type="term" value="F:hydrolase activity"/>
    <property type="evidence" value="ECO:0007669"/>
    <property type="project" value="UniProtKB-KW"/>
</dbReference>
<dbReference type="GeneID" id="8364900"/>
<dbReference type="InterPro" id="IPR005502">
    <property type="entry name" value="Ribosyl_crysJ1"/>
</dbReference>
<dbReference type="EMBL" id="CP001696">
    <property type="protein sequence ID" value="ACV24074.1"/>
    <property type="molecule type" value="Genomic_DNA"/>
</dbReference>
<dbReference type="HOGENOM" id="CLU_024566_7_0_2"/>
<dbReference type="AlphaFoldDB" id="C7P692"/>
<protein>
    <submittedName>
        <fullName evidence="4">ADP-ribosylation/Crystallin J1</fullName>
    </submittedName>
</protein>
<feature type="binding site" evidence="3">
    <location>
        <position position="257"/>
    </location>
    <ligand>
        <name>Mg(2+)</name>
        <dbReference type="ChEBI" id="CHEBI:18420"/>
        <label>1</label>
    </ligand>
</feature>
<dbReference type="RefSeq" id="WP_015790814.1">
    <property type="nucleotide sequence ID" value="NC_013156.1"/>
</dbReference>
<dbReference type="PANTHER" id="PTHR16222">
    <property type="entry name" value="ADP-RIBOSYLGLYCOHYDROLASE"/>
    <property type="match status" value="1"/>
</dbReference>
<dbReference type="Gene3D" id="1.10.4080.10">
    <property type="entry name" value="ADP-ribosylation/Crystallin J1"/>
    <property type="match status" value="1"/>
</dbReference>
<dbReference type="GO" id="GO:0046872">
    <property type="term" value="F:metal ion binding"/>
    <property type="evidence" value="ECO:0007669"/>
    <property type="project" value="UniProtKB-KW"/>
</dbReference>
<name>C7P692_METFA</name>
<sequence length="302" mass="33745">MEKMKDKVFGSVFGAVIGDALGMPTENLTRDEIRKIYGFVDDYVEPKNYLAGKLSKGEWTDDTEQAICIIKSLTKEGVDIKKFANCLIAWKNKNPPDIGITSLTAIEKLENNDYSGVNSSSCGAAMRIYPLGIVFYNNLKKLKEEVIKVSKITHNNKTAIAGALAVAFFVSSALRDEKDFSLLDSCYEYIKDVDEEFAKKLLELKNFKSKDFFDIYDYFGTGVLTEEVVPSAIATYLLTSNFENGMLKCINAGGDTDSLASMYGAMAGAYYGFKSIPKKWINGLKNRDYIYKLAKKLYELVL</sequence>
<dbReference type="InterPro" id="IPR036705">
    <property type="entry name" value="Ribosyl_crysJ1_sf"/>
</dbReference>
<evidence type="ECO:0000256" key="3">
    <source>
        <dbReference type="PIRSR" id="PIRSR605502-1"/>
    </source>
</evidence>
<dbReference type="SUPFAM" id="SSF101478">
    <property type="entry name" value="ADP-ribosylglycohydrolase"/>
    <property type="match status" value="1"/>
</dbReference>
<feature type="binding site" evidence="3">
    <location>
        <position position="60"/>
    </location>
    <ligand>
        <name>Mg(2+)</name>
        <dbReference type="ChEBI" id="CHEBI:18420"/>
        <label>1</label>
    </ligand>
</feature>
<gene>
    <name evidence="4" type="ordered locus">Mefer_0235</name>
</gene>
<keyword evidence="2" id="KW-0378">Hydrolase</keyword>
<comment type="cofactor">
    <cofactor evidence="3">
        <name>Mg(2+)</name>
        <dbReference type="ChEBI" id="CHEBI:18420"/>
    </cofactor>
    <text evidence="3">Binds 2 magnesium ions per subunit.</text>
</comment>
<reference evidence="4" key="1">
    <citation type="submission" date="2009-08" db="EMBL/GenBank/DDBJ databases">
        <title>Complete sequence of chromosome of Methanocaldococcus fervens AG86.</title>
        <authorList>
            <consortium name="US DOE Joint Genome Institute"/>
            <person name="Lucas S."/>
            <person name="Copeland A."/>
            <person name="Lapidus A."/>
            <person name="Glavina del Rio T."/>
            <person name="Tice H."/>
            <person name="Bruce D."/>
            <person name="Goodwin L."/>
            <person name="Pitluck S."/>
            <person name="Chertkov O."/>
            <person name="Detter J.C."/>
            <person name="Han C."/>
            <person name="Tapia R."/>
            <person name="Larimer F."/>
            <person name="Land M."/>
            <person name="Hauser L."/>
            <person name="Kyrpides N."/>
            <person name="Ovchinnikova G."/>
            <person name="Lupa-Sieprawska M."/>
            <person name="Whitman W.B."/>
        </authorList>
    </citation>
    <scope>NUCLEOTIDE SEQUENCE [LARGE SCALE GENOMIC DNA]</scope>
    <source>
        <strain evidence="4">AG86</strain>
    </source>
</reference>
<evidence type="ECO:0000313" key="5">
    <source>
        <dbReference type="Proteomes" id="UP000001495"/>
    </source>
</evidence>
<organism evidence="4 5">
    <name type="scientific">Methanocaldococcus fervens (strain DSM 4213 / JCM 15782 / AG86)</name>
    <name type="common">Methanococcus fervens</name>
    <dbReference type="NCBI Taxonomy" id="573064"/>
    <lineage>
        <taxon>Archaea</taxon>
        <taxon>Methanobacteriati</taxon>
        <taxon>Methanobacteriota</taxon>
        <taxon>Methanomada group</taxon>
        <taxon>Methanococci</taxon>
        <taxon>Methanococcales</taxon>
        <taxon>Methanocaldococcaceae</taxon>
        <taxon>Methanocaldococcus</taxon>
    </lineage>
</organism>
<dbReference type="Pfam" id="PF03747">
    <property type="entry name" value="ADP_ribosyl_GH"/>
    <property type="match status" value="1"/>
</dbReference>
<keyword evidence="3" id="KW-0479">Metal-binding</keyword>
<feature type="binding site" evidence="3">
    <location>
        <position position="255"/>
    </location>
    <ligand>
        <name>Mg(2+)</name>
        <dbReference type="ChEBI" id="CHEBI:18420"/>
        <label>1</label>
    </ligand>
</feature>
<feature type="binding site" evidence="3">
    <location>
        <position position="62"/>
    </location>
    <ligand>
        <name>Mg(2+)</name>
        <dbReference type="ChEBI" id="CHEBI:18420"/>
        <label>1</label>
    </ligand>
</feature>
<evidence type="ECO:0000256" key="2">
    <source>
        <dbReference type="ARBA" id="ARBA00022801"/>
    </source>
</evidence>
<dbReference type="InterPro" id="IPR050792">
    <property type="entry name" value="ADP-ribosylglycohydrolase"/>
</dbReference>
<dbReference type="PANTHER" id="PTHR16222:SF24">
    <property type="entry name" value="ADP-RIBOSYLHYDROLASE ARH3"/>
    <property type="match status" value="1"/>
</dbReference>
<comment type="similarity">
    <text evidence="1">Belongs to the ADP-ribosylglycohydrolase family.</text>
</comment>
<dbReference type="Proteomes" id="UP000001495">
    <property type="component" value="Chromosome"/>
</dbReference>
<evidence type="ECO:0000313" key="4">
    <source>
        <dbReference type="EMBL" id="ACV24074.1"/>
    </source>
</evidence>
<dbReference type="OrthoDB" id="114878at2157"/>